<gene>
    <name evidence="1" type="ORF">CDAR_478501</name>
</gene>
<sequence>MITYETGALKKTTSGGRVLVQVQIPADERTGRIFLIFKSPLSLPKRLMTARLKSRPTKVALIIGMSLEARGIEFEQTPRIYQ</sequence>
<evidence type="ECO:0000313" key="1">
    <source>
        <dbReference type="EMBL" id="GIY10458.1"/>
    </source>
</evidence>
<proteinExistence type="predicted"/>
<organism evidence="1 2">
    <name type="scientific">Caerostris darwini</name>
    <dbReference type="NCBI Taxonomy" id="1538125"/>
    <lineage>
        <taxon>Eukaryota</taxon>
        <taxon>Metazoa</taxon>
        <taxon>Ecdysozoa</taxon>
        <taxon>Arthropoda</taxon>
        <taxon>Chelicerata</taxon>
        <taxon>Arachnida</taxon>
        <taxon>Araneae</taxon>
        <taxon>Araneomorphae</taxon>
        <taxon>Entelegynae</taxon>
        <taxon>Araneoidea</taxon>
        <taxon>Araneidae</taxon>
        <taxon>Caerostris</taxon>
    </lineage>
</organism>
<comment type="caution">
    <text evidence="1">The sequence shown here is derived from an EMBL/GenBank/DDBJ whole genome shotgun (WGS) entry which is preliminary data.</text>
</comment>
<dbReference type="EMBL" id="BPLQ01004754">
    <property type="protein sequence ID" value="GIY10458.1"/>
    <property type="molecule type" value="Genomic_DNA"/>
</dbReference>
<keyword evidence="2" id="KW-1185">Reference proteome</keyword>
<evidence type="ECO:0000313" key="2">
    <source>
        <dbReference type="Proteomes" id="UP001054837"/>
    </source>
</evidence>
<name>A0AAV4QS69_9ARAC</name>
<dbReference type="Proteomes" id="UP001054837">
    <property type="component" value="Unassembled WGS sequence"/>
</dbReference>
<dbReference type="AlphaFoldDB" id="A0AAV4QS69"/>
<reference evidence="1 2" key="1">
    <citation type="submission" date="2021-06" db="EMBL/GenBank/DDBJ databases">
        <title>Caerostris darwini draft genome.</title>
        <authorList>
            <person name="Kono N."/>
            <person name="Arakawa K."/>
        </authorList>
    </citation>
    <scope>NUCLEOTIDE SEQUENCE [LARGE SCALE GENOMIC DNA]</scope>
</reference>
<protein>
    <submittedName>
        <fullName evidence="1">Uncharacterized protein</fullName>
    </submittedName>
</protein>
<accession>A0AAV4QS69</accession>